<proteinExistence type="predicted"/>
<reference evidence="7 8" key="1">
    <citation type="submission" date="2023-03" db="EMBL/GenBank/DDBJ databases">
        <title>YIM 133296 draft genome.</title>
        <authorList>
            <person name="Xiong L."/>
        </authorList>
    </citation>
    <scope>NUCLEOTIDE SEQUENCE [LARGE SCALE GENOMIC DNA]</scope>
    <source>
        <strain evidence="7 8">YIM 133296</strain>
    </source>
</reference>
<evidence type="ECO:0000256" key="1">
    <source>
        <dbReference type="ARBA" id="ARBA00023015"/>
    </source>
</evidence>
<dbReference type="Pfam" id="PF00440">
    <property type="entry name" value="TetR_N"/>
    <property type="match status" value="1"/>
</dbReference>
<dbReference type="InterPro" id="IPR009057">
    <property type="entry name" value="Homeodomain-like_sf"/>
</dbReference>
<evidence type="ECO:0000256" key="3">
    <source>
        <dbReference type="ARBA" id="ARBA00023163"/>
    </source>
</evidence>
<dbReference type="PANTHER" id="PTHR30055">
    <property type="entry name" value="HTH-TYPE TRANSCRIPTIONAL REGULATOR RUTR"/>
    <property type="match status" value="1"/>
</dbReference>
<name>A0ABT6CAA5_9MICO</name>
<gene>
    <name evidence="7" type="ORF">P4R38_08210</name>
</gene>
<dbReference type="PROSITE" id="PS50977">
    <property type="entry name" value="HTH_TETR_2"/>
    <property type="match status" value="1"/>
</dbReference>
<evidence type="ECO:0000256" key="4">
    <source>
        <dbReference type="PROSITE-ProRule" id="PRU00335"/>
    </source>
</evidence>
<comment type="caution">
    <text evidence="7">The sequence shown here is derived from an EMBL/GenBank/DDBJ whole genome shotgun (WGS) entry which is preliminary data.</text>
</comment>
<accession>A0ABT6CAA5</accession>
<sequence length="201" mass="22399">MADSAIVESDTARTTRRQANAQRLSRCAQRLAHRRGVDGFTMDELATEAGVSRRTLFNYFPSKDDAILGPMPELDPEYAATFRAGGPTGHLVDDMAVLIDNLLQAKSLSREDITVGRRVMEDNPRLMALAHQRFQLFAEQVLGWVREREGDGFDETRARVAVTVLGGLFALTLDTYVTDPQQRPLADLYAIALRHARELLA</sequence>
<dbReference type="Gene3D" id="1.10.357.10">
    <property type="entry name" value="Tetracycline Repressor, domain 2"/>
    <property type="match status" value="1"/>
</dbReference>
<evidence type="ECO:0000256" key="2">
    <source>
        <dbReference type="ARBA" id="ARBA00023125"/>
    </source>
</evidence>
<organism evidence="7 8">
    <name type="scientific">Luteipulveratus flavus</name>
    <dbReference type="NCBI Taxonomy" id="3031728"/>
    <lineage>
        <taxon>Bacteria</taxon>
        <taxon>Bacillati</taxon>
        <taxon>Actinomycetota</taxon>
        <taxon>Actinomycetes</taxon>
        <taxon>Micrococcales</taxon>
        <taxon>Dermacoccaceae</taxon>
        <taxon>Luteipulveratus</taxon>
    </lineage>
</organism>
<feature type="DNA-binding region" description="H-T-H motif" evidence="4">
    <location>
        <begin position="41"/>
        <end position="60"/>
    </location>
</feature>
<keyword evidence="3" id="KW-0804">Transcription</keyword>
<evidence type="ECO:0000313" key="8">
    <source>
        <dbReference type="Proteomes" id="UP001528912"/>
    </source>
</evidence>
<keyword evidence="2 4" id="KW-0238">DNA-binding</keyword>
<feature type="region of interest" description="Disordered" evidence="5">
    <location>
        <begin position="1"/>
        <end position="20"/>
    </location>
</feature>
<dbReference type="PROSITE" id="PS01081">
    <property type="entry name" value="HTH_TETR_1"/>
    <property type="match status" value="1"/>
</dbReference>
<dbReference type="RefSeq" id="WP_277191836.1">
    <property type="nucleotide sequence ID" value="NZ_JAROAV010000026.1"/>
</dbReference>
<keyword evidence="1" id="KW-0805">Transcription regulation</keyword>
<dbReference type="Proteomes" id="UP001528912">
    <property type="component" value="Unassembled WGS sequence"/>
</dbReference>
<dbReference type="InterPro" id="IPR001647">
    <property type="entry name" value="HTH_TetR"/>
</dbReference>
<dbReference type="SUPFAM" id="SSF46689">
    <property type="entry name" value="Homeodomain-like"/>
    <property type="match status" value="1"/>
</dbReference>
<protein>
    <submittedName>
        <fullName evidence="7">Helix-turn-helix domain containing protein</fullName>
    </submittedName>
</protein>
<evidence type="ECO:0000256" key="5">
    <source>
        <dbReference type="SAM" id="MobiDB-lite"/>
    </source>
</evidence>
<evidence type="ECO:0000313" key="7">
    <source>
        <dbReference type="EMBL" id="MDF8264221.1"/>
    </source>
</evidence>
<feature type="domain" description="HTH tetR-type" evidence="6">
    <location>
        <begin position="18"/>
        <end position="78"/>
    </location>
</feature>
<dbReference type="InterPro" id="IPR050109">
    <property type="entry name" value="HTH-type_TetR-like_transc_reg"/>
</dbReference>
<dbReference type="InterPro" id="IPR023772">
    <property type="entry name" value="DNA-bd_HTH_TetR-type_CS"/>
</dbReference>
<dbReference type="PANTHER" id="PTHR30055:SF234">
    <property type="entry name" value="HTH-TYPE TRANSCRIPTIONAL REGULATOR BETI"/>
    <property type="match status" value="1"/>
</dbReference>
<keyword evidence="8" id="KW-1185">Reference proteome</keyword>
<evidence type="ECO:0000259" key="6">
    <source>
        <dbReference type="PROSITE" id="PS50977"/>
    </source>
</evidence>
<dbReference type="EMBL" id="JAROAV010000026">
    <property type="protein sequence ID" value="MDF8264221.1"/>
    <property type="molecule type" value="Genomic_DNA"/>
</dbReference>